<dbReference type="STRING" id="861299.J421_0150"/>
<feature type="region of interest" description="Disordered" evidence="1">
    <location>
        <begin position="110"/>
        <end position="140"/>
    </location>
</feature>
<protein>
    <submittedName>
        <fullName evidence="2">Uncharacterized protein</fullName>
    </submittedName>
</protein>
<dbReference type="HOGENOM" id="CLU_1832289_0_0_0"/>
<proteinExistence type="predicted"/>
<dbReference type="Proteomes" id="UP000019151">
    <property type="component" value="Chromosome"/>
</dbReference>
<dbReference type="KEGG" id="gba:J421_0150"/>
<reference evidence="2 3" key="1">
    <citation type="journal article" date="2014" name="Genome Announc.">
        <title>Genome Sequence and Methylome of Soil Bacterium Gemmatirosa kalamazoonensis KBS708T, a Member of the Rarely Cultivated Gemmatimonadetes Phylum.</title>
        <authorList>
            <person name="Debruyn J.M."/>
            <person name="Radosevich M."/>
            <person name="Wommack K.E."/>
            <person name="Polson S.W."/>
            <person name="Hauser L.J."/>
            <person name="Fawaz M.N."/>
            <person name="Korlach J."/>
            <person name="Tsai Y.C."/>
        </authorList>
    </citation>
    <scope>NUCLEOTIDE SEQUENCE [LARGE SCALE GENOMIC DNA]</scope>
    <source>
        <strain evidence="2 3">KBS708</strain>
    </source>
</reference>
<gene>
    <name evidence="2" type="ORF">J421_0150</name>
</gene>
<organism evidence="2 3">
    <name type="scientific">Gemmatirosa kalamazoonensis</name>
    <dbReference type="NCBI Taxonomy" id="861299"/>
    <lineage>
        <taxon>Bacteria</taxon>
        <taxon>Pseudomonadati</taxon>
        <taxon>Gemmatimonadota</taxon>
        <taxon>Gemmatimonadia</taxon>
        <taxon>Gemmatimonadales</taxon>
        <taxon>Gemmatimonadaceae</taxon>
        <taxon>Gemmatirosa</taxon>
    </lineage>
</organism>
<feature type="compositionally biased region" description="Basic and acidic residues" evidence="1">
    <location>
        <begin position="30"/>
        <end position="51"/>
    </location>
</feature>
<feature type="compositionally biased region" description="Basic and acidic residues" evidence="1">
    <location>
        <begin position="1"/>
        <end position="23"/>
    </location>
</feature>
<accession>W0RB75</accession>
<dbReference type="InParanoid" id="W0RB75"/>
<dbReference type="RefSeq" id="WP_025409244.1">
    <property type="nucleotide sequence ID" value="NZ_CP007128.1"/>
</dbReference>
<dbReference type="AlphaFoldDB" id="W0RB75"/>
<keyword evidence="3" id="KW-1185">Reference proteome</keyword>
<evidence type="ECO:0000256" key="1">
    <source>
        <dbReference type="SAM" id="MobiDB-lite"/>
    </source>
</evidence>
<dbReference type="EMBL" id="CP007128">
    <property type="protein sequence ID" value="AHG87687.1"/>
    <property type="molecule type" value="Genomic_DNA"/>
</dbReference>
<feature type="compositionally biased region" description="Basic and acidic residues" evidence="1">
    <location>
        <begin position="63"/>
        <end position="97"/>
    </location>
</feature>
<name>W0RB75_9BACT</name>
<evidence type="ECO:0000313" key="3">
    <source>
        <dbReference type="Proteomes" id="UP000019151"/>
    </source>
</evidence>
<evidence type="ECO:0000313" key="2">
    <source>
        <dbReference type="EMBL" id="AHG87687.1"/>
    </source>
</evidence>
<feature type="region of interest" description="Disordered" evidence="1">
    <location>
        <begin position="1"/>
        <end position="97"/>
    </location>
</feature>
<sequence>MGKPKHSNDRRGEQKGAQQHDEGQYGPKAFEAKWAEITDHGNSRRQSERAMTDPNRGGGRGDGQAELHERELRDASMRDGRHRLSEERKQHDEADRAQAKNHLIADIEVHGHDRSKFQVPHGRARNDGGQTFKSPGESGK</sequence>